<protein>
    <submittedName>
        <fullName evidence="3">Uncharacterized protein</fullName>
    </submittedName>
</protein>
<dbReference type="AlphaFoldDB" id="A0A2A6CY61"/>
<evidence type="ECO:0000313" key="4">
    <source>
        <dbReference type="Proteomes" id="UP000005239"/>
    </source>
</evidence>
<sequence>MILHSARLSFDEGKTWDSIVELRRRNGPTFPFIAKSETVEAESGWGGIAAARRMLSMERAEVERLERARNELQRQVDEQERMLEKMKELEKQLDQLNLKRAENYSQIEGRMCTVAGRLTAETRAAVQKARAHPQPVVAAADDEEDYDSDPNEASLMFNEKDLFVDNGDGRIATREGPVEKPPTIAVGPLCIYPMLQASSLPDDYPVHSAILASLRAQLREGVDPAVAAATAAMFVPPPKCSLCSGARPLTTLTAFLEHVVDQQHIGKVTATGGVISATQVFYWKGILSGGPVNEIKDHPYFAPTTHTFTNQPPLEVTYHHHSTVFQFILANYVVLIALICRVDYRTDKVVVAKLSFYSDGGARRYSNDKLHCTLPCPSYNNDNIFKSNFINWPLSTSYCSLCILTRPSPHSPLLPPSILLVSHVDDCSDADEEGAPEDATLENVAQATRELDNIVDGIIRKGHKVSKAKLKKQSRRGEETELRARDNERGRNEDEEEDRQVVRLRFSGSSTVEDGQVAYVYMKRKAVFLPHMDEVRLVSDPQKHNEPLLKVQVSRSDDPEWTHMTILMMDRDKRLLAVVDLECRGDEARAVRINGIPVAPI</sequence>
<organism evidence="3 4">
    <name type="scientific">Pristionchus pacificus</name>
    <name type="common">Parasitic nematode worm</name>
    <dbReference type="NCBI Taxonomy" id="54126"/>
    <lineage>
        <taxon>Eukaryota</taxon>
        <taxon>Metazoa</taxon>
        <taxon>Ecdysozoa</taxon>
        <taxon>Nematoda</taxon>
        <taxon>Chromadorea</taxon>
        <taxon>Rhabditida</taxon>
        <taxon>Rhabditina</taxon>
        <taxon>Diplogasteromorpha</taxon>
        <taxon>Diplogasteroidea</taxon>
        <taxon>Neodiplogasteridae</taxon>
        <taxon>Pristionchus</taxon>
    </lineage>
</organism>
<feature type="region of interest" description="Disordered" evidence="2">
    <location>
        <begin position="466"/>
        <end position="498"/>
    </location>
</feature>
<dbReference type="EnsemblMetazoa" id="PPA36253.1">
    <property type="protein sequence ID" value="PPA36253.1"/>
    <property type="gene ID" value="WBGene00274622"/>
</dbReference>
<reference evidence="3" key="2">
    <citation type="submission" date="2022-06" db="UniProtKB">
        <authorList>
            <consortium name="EnsemblMetazoa"/>
        </authorList>
    </citation>
    <scope>IDENTIFICATION</scope>
    <source>
        <strain evidence="3">PS312</strain>
    </source>
</reference>
<accession>A0A2A6CY61</accession>
<reference evidence="4" key="1">
    <citation type="journal article" date="2008" name="Nat. Genet.">
        <title>The Pristionchus pacificus genome provides a unique perspective on nematode lifestyle and parasitism.</title>
        <authorList>
            <person name="Dieterich C."/>
            <person name="Clifton S.W."/>
            <person name="Schuster L.N."/>
            <person name="Chinwalla A."/>
            <person name="Delehaunty K."/>
            <person name="Dinkelacker I."/>
            <person name="Fulton L."/>
            <person name="Fulton R."/>
            <person name="Godfrey J."/>
            <person name="Minx P."/>
            <person name="Mitreva M."/>
            <person name="Roeseler W."/>
            <person name="Tian H."/>
            <person name="Witte H."/>
            <person name="Yang S.P."/>
            <person name="Wilson R.K."/>
            <person name="Sommer R.J."/>
        </authorList>
    </citation>
    <scope>NUCLEOTIDE SEQUENCE [LARGE SCALE GENOMIC DNA]</scope>
    <source>
        <strain evidence="4">PS312</strain>
    </source>
</reference>
<evidence type="ECO:0000256" key="2">
    <source>
        <dbReference type="SAM" id="MobiDB-lite"/>
    </source>
</evidence>
<feature type="compositionally biased region" description="Basic and acidic residues" evidence="2">
    <location>
        <begin position="475"/>
        <end position="492"/>
    </location>
</feature>
<feature type="coiled-coil region" evidence="1">
    <location>
        <begin position="48"/>
        <end position="106"/>
    </location>
</feature>
<name>A0A2A6CY61_PRIPA</name>
<dbReference type="Proteomes" id="UP000005239">
    <property type="component" value="Unassembled WGS sequence"/>
</dbReference>
<evidence type="ECO:0000256" key="1">
    <source>
        <dbReference type="SAM" id="Coils"/>
    </source>
</evidence>
<keyword evidence="4" id="KW-1185">Reference proteome</keyword>
<evidence type="ECO:0000313" key="3">
    <source>
        <dbReference type="EnsemblMetazoa" id="PPA36253.1"/>
    </source>
</evidence>
<keyword evidence="1" id="KW-0175">Coiled coil</keyword>
<gene>
    <name evidence="3" type="primary">WBGene00274622</name>
</gene>
<proteinExistence type="predicted"/>
<accession>A0A8R1UN57</accession>